<evidence type="ECO:0000256" key="4">
    <source>
        <dbReference type="ARBA" id="ARBA00022583"/>
    </source>
</evidence>
<dbReference type="SMART" id="SM00192">
    <property type="entry name" value="LDLa"/>
    <property type="match status" value="5"/>
</dbReference>
<evidence type="ECO:0000256" key="7">
    <source>
        <dbReference type="ARBA" id="ARBA00022737"/>
    </source>
</evidence>
<dbReference type="FunFam" id="4.10.400.10:FF:000034">
    <property type="entry name" value="Low-density lipoprotein receptor-related protein 2"/>
    <property type="match status" value="1"/>
</dbReference>
<keyword evidence="3" id="KW-0245">EGF-like domain</keyword>
<dbReference type="CDD" id="cd00112">
    <property type="entry name" value="LDLa"/>
    <property type="match status" value="5"/>
</dbReference>
<feature type="disulfide bond" evidence="13">
    <location>
        <begin position="353"/>
        <end position="368"/>
    </location>
</feature>
<proteinExistence type="inferred from homology"/>
<dbReference type="PROSITE" id="PS51120">
    <property type="entry name" value="LDLRB"/>
    <property type="match status" value="3"/>
</dbReference>
<dbReference type="FunFam" id="4.10.400.10:FF:000113">
    <property type="entry name" value="Low-density lipoprotein receptor-related protein 8"/>
    <property type="match status" value="1"/>
</dbReference>
<evidence type="ECO:0000256" key="13">
    <source>
        <dbReference type="PROSITE-ProRule" id="PRU00124"/>
    </source>
</evidence>
<evidence type="ECO:0008006" key="18">
    <source>
        <dbReference type="Google" id="ProtNLM"/>
    </source>
</evidence>
<comment type="similarity">
    <text evidence="2">Belongs to the LDLR family.</text>
</comment>
<feature type="disulfide bond" evidence="13">
    <location>
        <begin position="334"/>
        <end position="346"/>
    </location>
</feature>
<feature type="disulfide bond" evidence="13">
    <location>
        <begin position="434"/>
        <end position="449"/>
    </location>
</feature>
<dbReference type="Pfam" id="PF00058">
    <property type="entry name" value="Ldl_recept_b"/>
    <property type="match status" value="3"/>
</dbReference>
<evidence type="ECO:0000313" key="17">
    <source>
        <dbReference type="Proteomes" id="UP000694892"/>
    </source>
</evidence>
<dbReference type="GO" id="GO:0042562">
    <property type="term" value="F:hormone binding"/>
    <property type="evidence" value="ECO:0007669"/>
    <property type="project" value="TreeGrafter"/>
</dbReference>
<dbReference type="AlphaFoldDB" id="A0A974DZ98"/>
<dbReference type="SMART" id="SM00135">
    <property type="entry name" value="LY"/>
    <property type="match status" value="4"/>
</dbReference>
<dbReference type="InterPro" id="IPR000033">
    <property type="entry name" value="LDLR_classB_rpt"/>
</dbReference>
<evidence type="ECO:0000313" key="16">
    <source>
        <dbReference type="EMBL" id="OCU00508.1"/>
    </source>
</evidence>
<evidence type="ECO:0000256" key="8">
    <source>
        <dbReference type="ARBA" id="ARBA00022989"/>
    </source>
</evidence>
<dbReference type="InterPro" id="IPR036055">
    <property type="entry name" value="LDL_receptor-like_sf"/>
</dbReference>
<feature type="repeat" description="LDL-receptor class B" evidence="14">
    <location>
        <begin position="582"/>
        <end position="625"/>
    </location>
</feature>
<sequence>MKGADTEVLKRYITTQDSTVQVNQVSAIPRSSFLPTQATSKNRRNDARVFIPQQHWPVQRDAFFVFFAAPPAFALLVSVQNDTKHLRLVSDVADFSTGQESAAQLLLCCSMCLHLNTWPRLGQWVDVVYFSTKSCISSLKFALSVCIRAEATYSGAGTLRRSGFLARGGPQPGSELETLMGVCDISPAANFCRSETGQIRPSLLVTWLPHKSTYLIGKKDIFYTCQCYNWQEYKIITLKKDFCENFSVGLPVTCLPNQFQCMDGVCIPALWRCDGDKDCPNGEDEVSCLAEKVACNGFQCKNGHCVDLAWKCDGHSDCADGSDEDQLICENTTCPSFKFHCRNRQCIAAVLVCNGQNDCTDGSDELGCPPQQCSSEEFRCGSLCLSKSLLCDGKIDCAGGLDELKERCKGQSRLRCPTDEFDCDGHCVPKAWRCDGHPDCEDQSDEKNCEVPTIELEPFLLMFNTSEIIKGDLTGERQENILIEMENITSLTGDMWSSEIFWINGEDKTIYGQSLLKERRENLKQLGKASVLSVDWIYKLIFWIDSESQTISVASLDGSKQRVIFRENISLPTSMALNPLTGFIIWCDAGESPKIEKAAMDGSLRKPLVSEDIFRPLALTLDCKHSYVYWIDSELSTISSISLDGQHRKVVFHSKELLAKPSGIAVYEERIFWSDLENQAIYSKQRRIRANITTVASIRNPAGLIILAREVQPNSLNLCLELRADCPFLCVPSAQDSEHSTRFSCLNSDSLELDHDEVVPQTDGPSLDNTKVIAQSPDKINNISRTDGPSLDNTKVIAQSPDKINHISRTVNSTVTIKQHVPYSVKWLIPVAVFFSFTLISCMIISCRRKTSCRLIHTQICEKSKKYLKPELGRTVSATYMLTDMKSEDEDEDEDK</sequence>
<evidence type="ECO:0000256" key="2">
    <source>
        <dbReference type="ARBA" id="ARBA00009939"/>
    </source>
</evidence>
<evidence type="ECO:0000256" key="12">
    <source>
        <dbReference type="ARBA" id="ARBA00023180"/>
    </source>
</evidence>
<feature type="repeat" description="LDL-receptor class B" evidence="14">
    <location>
        <begin position="626"/>
        <end position="670"/>
    </location>
</feature>
<accession>A0A974DZ98</accession>
<dbReference type="PROSITE" id="PS01209">
    <property type="entry name" value="LDLRA_1"/>
    <property type="match status" value="4"/>
</dbReference>
<keyword evidence="6" id="KW-0732">Signal</keyword>
<feature type="transmembrane region" description="Helical" evidence="15">
    <location>
        <begin position="827"/>
        <end position="847"/>
    </location>
</feature>
<name>A0A974DZ98_XENLA</name>
<evidence type="ECO:0000256" key="14">
    <source>
        <dbReference type="PROSITE-ProRule" id="PRU00461"/>
    </source>
</evidence>
<dbReference type="GO" id="GO:0006898">
    <property type="term" value="P:receptor-mediated endocytosis"/>
    <property type="evidence" value="ECO:0007669"/>
    <property type="project" value="TreeGrafter"/>
</dbReference>
<dbReference type="PRINTS" id="PR00261">
    <property type="entry name" value="LDLRECEPTOR"/>
</dbReference>
<keyword evidence="8 15" id="KW-1133">Transmembrane helix</keyword>
<dbReference type="GO" id="GO:0016324">
    <property type="term" value="C:apical plasma membrane"/>
    <property type="evidence" value="ECO:0007669"/>
    <property type="project" value="TreeGrafter"/>
</dbReference>
<dbReference type="Proteomes" id="UP000694892">
    <property type="component" value="Chromosome 1L"/>
</dbReference>
<organism evidence="16 17">
    <name type="scientific">Xenopus laevis</name>
    <name type="common">African clawed frog</name>
    <dbReference type="NCBI Taxonomy" id="8355"/>
    <lineage>
        <taxon>Eukaryota</taxon>
        <taxon>Metazoa</taxon>
        <taxon>Chordata</taxon>
        <taxon>Craniata</taxon>
        <taxon>Vertebrata</taxon>
        <taxon>Euteleostomi</taxon>
        <taxon>Amphibia</taxon>
        <taxon>Batrachia</taxon>
        <taxon>Anura</taxon>
        <taxon>Pipoidea</taxon>
        <taxon>Pipidae</taxon>
        <taxon>Xenopodinae</taxon>
        <taxon>Xenopus</taxon>
        <taxon>Xenopus</taxon>
    </lineage>
</organism>
<comment type="subcellular location">
    <subcellularLocation>
        <location evidence="1">Membrane</location>
        <topology evidence="1">Single-pass membrane protein</topology>
    </subcellularLocation>
</comment>
<evidence type="ECO:0000256" key="10">
    <source>
        <dbReference type="ARBA" id="ARBA00023157"/>
    </source>
</evidence>
<keyword evidence="9 15" id="KW-0472">Membrane</keyword>
<evidence type="ECO:0000256" key="15">
    <source>
        <dbReference type="SAM" id="Phobius"/>
    </source>
</evidence>
<keyword evidence="7" id="KW-0677">Repeat</keyword>
<dbReference type="FunFam" id="4.10.400.10:FF:000105">
    <property type="entry name" value="Lipophorin receptor 1, isoform K"/>
    <property type="match status" value="1"/>
</dbReference>
<dbReference type="InterPro" id="IPR002172">
    <property type="entry name" value="LDrepeatLR_classA_rpt"/>
</dbReference>
<reference evidence="17" key="1">
    <citation type="journal article" date="2016" name="Nature">
        <title>Genome evolution in the allotetraploid frog Xenopus laevis.</title>
        <authorList>
            <person name="Session A.M."/>
            <person name="Uno Y."/>
            <person name="Kwon T."/>
            <person name="Chapman J.A."/>
            <person name="Toyoda A."/>
            <person name="Takahashi S."/>
            <person name="Fukui A."/>
            <person name="Hikosaka A."/>
            <person name="Suzuki A."/>
            <person name="Kondo M."/>
            <person name="van Heeringen S.J."/>
            <person name="Quigley I."/>
            <person name="Heinz S."/>
            <person name="Ogino H."/>
            <person name="Ochi H."/>
            <person name="Hellsten U."/>
            <person name="Lyons J.B."/>
            <person name="Simakov O."/>
            <person name="Putnam N."/>
            <person name="Stites J."/>
            <person name="Kuroki Y."/>
            <person name="Tanaka T."/>
            <person name="Michiue T."/>
            <person name="Watanabe M."/>
            <person name="Bogdanovic O."/>
            <person name="Lister R."/>
            <person name="Georgiou G."/>
            <person name="Paranjpe S.S."/>
            <person name="van Kruijsbergen I."/>
            <person name="Shu S."/>
            <person name="Carlson J."/>
            <person name="Kinoshita T."/>
            <person name="Ohta Y."/>
            <person name="Mawaribuchi S."/>
            <person name="Jenkins J."/>
            <person name="Grimwood J."/>
            <person name="Schmutz J."/>
            <person name="Mitros T."/>
            <person name="Mozaffari S.V."/>
            <person name="Suzuki Y."/>
            <person name="Haramoto Y."/>
            <person name="Yamamoto T.S."/>
            <person name="Takagi C."/>
            <person name="Heald R."/>
            <person name="Miller K."/>
            <person name="Haudenschild C."/>
            <person name="Kitzman J."/>
            <person name="Nakayama T."/>
            <person name="Izutsu Y."/>
            <person name="Robert J."/>
            <person name="Fortriede J."/>
            <person name="Burns K."/>
            <person name="Lotay V."/>
            <person name="Karimi K."/>
            <person name="Yasuoka Y."/>
            <person name="Dichmann D.S."/>
            <person name="Flajnik M.F."/>
            <person name="Houston D.W."/>
            <person name="Shendure J."/>
            <person name="DuPasquier L."/>
            <person name="Vize P.D."/>
            <person name="Zorn A.M."/>
            <person name="Ito M."/>
            <person name="Marcotte E.M."/>
            <person name="Wallingford J.B."/>
            <person name="Ito Y."/>
            <person name="Asashima M."/>
            <person name="Ueno N."/>
            <person name="Matsuda Y."/>
            <person name="Veenstra G.J."/>
            <person name="Fujiyama A."/>
            <person name="Harland R.M."/>
            <person name="Taira M."/>
            <person name="Rokhsar D.S."/>
        </authorList>
    </citation>
    <scope>NUCLEOTIDE SEQUENCE [LARGE SCALE GENOMIC DNA]</scope>
    <source>
        <strain evidence="17">J</strain>
    </source>
</reference>
<feature type="disulfide bond" evidence="13">
    <location>
        <begin position="300"/>
        <end position="318"/>
    </location>
</feature>
<keyword evidence="5 15" id="KW-0812">Transmembrane</keyword>
<protein>
    <recommendedName>
        <fullName evidence="18">Very low-density lipoprotein receptor</fullName>
    </recommendedName>
</protein>
<evidence type="ECO:0000256" key="3">
    <source>
        <dbReference type="ARBA" id="ARBA00022536"/>
    </source>
</evidence>
<dbReference type="PANTHER" id="PTHR22722:SF14">
    <property type="entry name" value="MEGALIN, ISOFORM A"/>
    <property type="match status" value="1"/>
</dbReference>
<evidence type="ECO:0000256" key="6">
    <source>
        <dbReference type="ARBA" id="ARBA00022729"/>
    </source>
</evidence>
<dbReference type="InterPro" id="IPR023415">
    <property type="entry name" value="LDLR_class-A_CS"/>
</dbReference>
<feature type="disulfide bond" evidence="13">
    <location>
        <begin position="261"/>
        <end position="279"/>
    </location>
</feature>
<comment type="caution">
    <text evidence="13">Lacks conserved residue(s) required for the propagation of feature annotation.</text>
</comment>
<gene>
    <name evidence="16" type="ORF">XELAEV_18006286mg</name>
</gene>
<dbReference type="Gene3D" id="2.120.10.30">
    <property type="entry name" value="TolB, C-terminal domain"/>
    <property type="match status" value="1"/>
</dbReference>
<evidence type="ECO:0000256" key="1">
    <source>
        <dbReference type="ARBA" id="ARBA00004167"/>
    </source>
</evidence>
<evidence type="ECO:0000256" key="11">
    <source>
        <dbReference type="ARBA" id="ARBA00023170"/>
    </source>
</evidence>
<dbReference type="SUPFAM" id="SSF57424">
    <property type="entry name" value="LDL receptor-like module"/>
    <property type="match status" value="5"/>
</dbReference>
<evidence type="ECO:0000256" key="9">
    <source>
        <dbReference type="ARBA" id="ARBA00023136"/>
    </source>
</evidence>
<dbReference type="Gene3D" id="4.10.400.10">
    <property type="entry name" value="Low-density Lipoprotein Receptor"/>
    <property type="match status" value="5"/>
</dbReference>
<dbReference type="PROSITE" id="PS50068">
    <property type="entry name" value="LDLRA_2"/>
    <property type="match status" value="5"/>
</dbReference>
<dbReference type="GO" id="GO:0043235">
    <property type="term" value="C:receptor complex"/>
    <property type="evidence" value="ECO:0007669"/>
    <property type="project" value="TreeGrafter"/>
</dbReference>
<dbReference type="Pfam" id="PF00057">
    <property type="entry name" value="Ldl_recept_a"/>
    <property type="match status" value="5"/>
</dbReference>
<dbReference type="FunFam" id="2.120.10.30:FF:000241">
    <property type="entry name" value="Low-density lipoprotein receptor-related protein 6"/>
    <property type="match status" value="1"/>
</dbReference>
<keyword evidence="10 13" id="KW-1015">Disulfide bond</keyword>
<dbReference type="SUPFAM" id="SSF63825">
    <property type="entry name" value="YWTD domain"/>
    <property type="match status" value="1"/>
</dbReference>
<dbReference type="InterPro" id="IPR011042">
    <property type="entry name" value="6-blade_b-propeller_TolB-like"/>
</dbReference>
<feature type="repeat" description="LDL-receptor class B" evidence="14">
    <location>
        <begin position="539"/>
        <end position="581"/>
    </location>
</feature>
<dbReference type="PANTHER" id="PTHR22722">
    <property type="entry name" value="LOW-DENSITY LIPOPROTEIN RECEPTOR-RELATED PROTEIN 2-RELATED"/>
    <property type="match status" value="1"/>
</dbReference>
<keyword evidence="4" id="KW-0254">Endocytosis</keyword>
<feature type="disulfide bond" evidence="13">
    <location>
        <begin position="254"/>
        <end position="266"/>
    </location>
</feature>
<dbReference type="InterPro" id="IPR051221">
    <property type="entry name" value="LDLR-related"/>
</dbReference>
<feature type="disulfide bond" evidence="13">
    <location>
        <begin position="341"/>
        <end position="359"/>
    </location>
</feature>
<evidence type="ECO:0000256" key="5">
    <source>
        <dbReference type="ARBA" id="ARBA00022692"/>
    </source>
</evidence>
<feature type="disulfide bond" evidence="13">
    <location>
        <begin position="273"/>
        <end position="288"/>
    </location>
</feature>
<dbReference type="EMBL" id="CM004466">
    <property type="protein sequence ID" value="OCU00508.1"/>
    <property type="molecule type" value="Genomic_DNA"/>
</dbReference>
<keyword evidence="12" id="KW-0325">Glycoprotein</keyword>
<keyword evidence="11" id="KW-0675">Receptor</keyword>